<feature type="transmembrane region" description="Helical" evidence="9">
    <location>
        <begin position="1688"/>
        <end position="1708"/>
    </location>
</feature>
<dbReference type="eggNOG" id="ENOG502S9YZ">
    <property type="taxonomic scope" value="Eukaryota"/>
</dbReference>
<dbReference type="InterPro" id="IPR044669">
    <property type="entry name" value="YneE/VCCN1/2-like"/>
</dbReference>
<dbReference type="EMBL" id="FO082271">
    <property type="protein sequence ID" value="CCO17661.1"/>
    <property type="molecule type" value="Genomic_DNA"/>
</dbReference>
<feature type="transmembrane region" description="Helical" evidence="9">
    <location>
        <begin position="1432"/>
        <end position="1452"/>
    </location>
</feature>
<feature type="compositionally biased region" description="Basic and acidic residues" evidence="8">
    <location>
        <begin position="181"/>
        <end position="196"/>
    </location>
</feature>
<sequence>MKTRTTRTQQPSDRVVTFTNKKRNLDMNQPQITAFRWIRECFRFRGTVIPSVLPQMVLAFLIGIFANALKIQRCGENVMEDKECDVAFSVEGHTSVAVVLSFLLVFRVNLAYEKWDEAREAIERVRDGVRNLNVAFCSFVCTASSASFASIGDKDGDTVGASTDTKKEEEEGFFVSGTTREQQKEEGTPQKDVNEDDRKELARLSQLLFAFFRIALRESRIGYSDDVQNADNSIGSGTISADEVVRYDRAGKPSLLDLLQDPVEIEAFVHLEPFNRANAVVQKILDIVEKRRRLGQVCERGALDIYRDCSGILAGVKTCERITTTPTPNKYAHMLTTLLFFFVYSAPFCFTATFDWLTPMPSALLAMAFYGVAEVAKKMENPFGWEAPSHDLSQLGAELFEDVARIHESRKILVQKRDDEVESKEKAEDAHSSQRAGLQRYFSALGKHYAYVSSNSSMSESSEDTNRTQPLFPPGDACVSMKAAKLVVNREVRDRDLPPVDRVRRGDGFVGLKSSSSFKIDFILDIFQWRDTILPDVIPQAVLAIGLAFFAQGAKYLSCGSQVKDASECLIAMDPTAHGIAAIALGFLLVFRADWAYDRYYEAKECLGRLHVALRNVNVLTSSFIRPIDYECGEKPSEGDYEYVVQGKSTRRSKDKFEKDLKACEEARMEILRLTNIAYASVRIQVRESRVGDEFGRKMTAESMLTEDPYGCPKIQELLVIDKDVSTTNDPSIVDASVFNNSYKDIPIPSRCAYACLQIQTIVEHQRRLGNVCERAAFEVYQTLEETLAATRAANRVATTPVPRAFTHLLQLILFSFVFTAPFVFVVTFKWIAFIPSGIVVISCYGINEMGTAMADPFNWTSPSHDLGDLGRRLARESAQIHDFKRIFLGNIREASLGNAGGRDKASKVSASEEAPVLDKAKVAQTISSGGGIASKQSVDRKEGLRRVSEKLFNDIAQKESFAGIASTEIHDISTSVQRRRLTSMSFFTDLFAWNNTVLPGILWPTIFAGLLAGLANYTKVKQCGKNVTSHQDCAFAFSDTAHSVCGGVIGFTLCFRASISYYRYYEAKKFMGALCEGARNFACGSLAFLRPDLPGELQYDGDAYKASTAFISSVELRDELRRLSNCMFGFIRHIARETRCGVRKVGEVQSTNIDFSQLIREDPRGNPSLAVILTESEKDFMCGKLPSSRPALVVAKCQKLVEEARKRNDISERGAFDLYDDLNDCLVACNNLERISETKMPWIYLHLLNFALFAFVYSAPFIFTAGFGWLSPAPAMLIAIAFYGTAEVARNMENPFDYDTDGHDIEAAGFAHFKESRTFREVTFDLALPSAVSDILSSGKHSQKIPPHSATDALVDVGVGKPSNLCPTSPTTTDANSGDIESGHVPPKMPETSSDLSNVPITGGKTDAESRSHARVFRDVFKFRNTVLSKLIPQCLIAGLLACLAQAAKVWKCGADVRNPSECQVTFSKDAHTAVASILAFVIVYRFRYAYERYYEAKVSLEKLRRSLRNLNMGTSAFVNPQLLFISDGGKMTSLSDATAQSTTIRVSPRAHVLRLTTLFFAMARIYLRESTLGVGPNGELIHYDDTNVLLADRYSGSGPNLGRLLDKNIFESEKEDDKLHDALLKIDDPVGRLNFVATRLHAFVENLRVKRFVCDRGAADLHRETRQALSAVVSCHRAAHTQTPRVLVHAINVIVFFFVFSSPLLFTASFKYAAFWPATLVSLCFYGVLEVGERLEKPFGWIKPNHDLSVFGQNLWHDCEALHDVIDNSGDQCPDYQAIMRVKQSVSPKLTRSKTEEAGLSKKATEKKSPVLAELCESVTTSKSDSAAVRVERGRFYFISQLFVMRGTIYANCVPQLLAAVFVAYFATILKEVSCGKLSDAMNTGDCFVSFDSTAHRLTGVVVGFALSHIAHVAYRKWYEVLVALDDMYDSARSINVMAATCFGHNNGNTSAKKSSAKQRGLFTARKSATEEELSKQEALSFFFSVDSVNKGGVNPNVLRERVRRLLDLALVFARRTMRDHRLGVPMYSQTAGSDIENTRKAGDPAANFDSTFTLKPLDPYDIADSSVGVPSIADVFTHMGHDAKLKDAILATSHQSRASACVAELQRTVEFTRKNALVSDEAAFDCYNHCENFLQSQTTILRVVDTPVPTLYRHIALTALFFYAFSAPFSFASTFGWLSPVPSAVLVLGFYGAAAVGEELIDPLAWSTHAHDGNRASKRVFLDNDVIYSA</sequence>
<feature type="transmembrane region" description="Helical" evidence="9">
    <location>
        <begin position="86"/>
        <end position="106"/>
    </location>
</feature>
<feature type="transmembrane region" description="Helical" evidence="9">
    <location>
        <begin position="1472"/>
        <end position="1489"/>
    </location>
</feature>
<dbReference type="RefSeq" id="XP_007511540.1">
    <property type="nucleotide sequence ID" value="XM_007511478.1"/>
</dbReference>
<gene>
    <name evidence="10" type="ORF">Bathy08g02330</name>
</gene>
<protein>
    <submittedName>
        <fullName evidence="10">Membrane protein</fullName>
    </submittedName>
</protein>
<dbReference type="GO" id="GO:0005254">
    <property type="term" value="F:chloride channel activity"/>
    <property type="evidence" value="ECO:0007669"/>
    <property type="project" value="InterPro"/>
</dbReference>
<evidence type="ECO:0000256" key="7">
    <source>
        <dbReference type="ARBA" id="ARBA00023136"/>
    </source>
</evidence>
<evidence type="ECO:0000256" key="8">
    <source>
        <dbReference type="SAM" id="MobiDB-lite"/>
    </source>
</evidence>
<comment type="subcellular location">
    <subcellularLocation>
        <location evidence="1">Cell membrane</location>
        <topology evidence="1">Multi-pass membrane protein</topology>
    </subcellularLocation>
</comment>
<keyword evidence="5 9" id="KW-1133">Transmembrane helix</keyword>
<keyword evidence="6" id="KW-0406">Ion transport</keyword>
<feature type="compositionally biased region" description="Polar residues" evidence="8">
    <location>
        <begin position="1367"/>
        <end position="1377"/>
    </location>
</feature>
<organism evidence="10 11">
    <name type="scientific">Bathycoccus prasinos</name>
    <dbReference type="NCBI Taxonomy" id="41875"/>
    <lineage>
        <taxon>Eukaryota</taxon>
        <taxon>Viridiplantae</taxon>
        <taxon>Chlorophyta</taxon>
        <taxon>Mamiellophyceae</taxon>
        <taxon>Mamiellales</taxon>
        <taxon>Bathycoccaceae</taxon>
        <taxon>Bathycoccus</taxon>
    </lineage>
</organism>
<dbReference type="STRING" id="41875.K8EI10"/>
<evidence type="ECO:0000313" key="10">
    <source>
        <dbReference type="EMBL" id="CCO17661.1"/>
    </source>
</evidence>
<feature type="region of interest" description="Disordered" evidence="8">
    <location>
        <begin position="1367"/>
        <end position="1408"/>
    </location>
</feature>
<evidence type="ECO:0000256" key="3">
    <source>
        <dbReference type="ARBA" id="ARBA00022475"/>
    </source>
</evidence>
<accession>K8EI10</accession>
<feature type="transmembrane region" description="Helical" evidence="9">
    <location>
        <begin position="1270"/>
        <end position="1287"/>
    </location>
</feature>
<dbReference type="GO" id="GO:0016020">
    <property type="term" value="C:membrane"/>
    <property type="evidence" value="ECO:0007669"/>
    <property type="project" value="UniProtKB-SubCell"/>
</dbReference>
<evidence type="ECO:0000256" key="5">
    <source>
        <dbReference type="ARBA" id="ARBA00022989"/>
    </source>
</evidence>
<feature type="transmembrane region" description="Helical" evidence="9">
    <location>
        <begin position="1714"/>
        <end position="1731"/>
    </location>
</feature>
<feature type="transmembrane region" description="Helical" evidence="9">
    <location>
        <begin position="1243"/>
        <end position="1264"/>
    </location>
</feature>
<feature type="transmembrane region" description="Helical" evidence="9">
    <location>
        <begin position="331"/>
        <end position="350"/>
    </location>
</feature>
<feature type="region of interest" description="Disordered" evidence="8">
    <location>
        <begin position="157"/>
        <end position="196"/>
    </location>
</feature>
<keyword evidence="4 9" id="KW-0812">Transmembrane</keyword>
<evidence type="ECO:0000313" key="11">
    <source>
        <dbReference type="Proteomes" id="UP000198341"/>
    </source>
</evidence>
<dbReference type="Proteomes" id="UP000198341">
    <property type="component" value="Chromosome 8"/>
</dbReference>
<feature type="transmembrane region" description="Helical" evidence="9">
    <location>
        <begin position="1851"/>
        <end position="1872"/>
    </location>
</feature>
<name>K8EI10_9CHLO</name>
<keyword evidence="3" id="KW-1003">Cell membrane</keyword>
<keyword evidence="2" id="KW-0813">Transport</keyword>
<keyword evidence="11" id="KW-1185">Reference proteome</keyword>
<proteinExistence type="predicted"/>
<dbReference type="PANTHER" id="PTHR33281:SF19">
    <property type="entry name" value="VOLTAGE-DEPENDENT ANION CHANNEL-FORMING PROTEIN YNEE"/>
    <property type="match status" value="1"/>
</dbReference>
<feature type="transmembrane region" description="Helical" evidence="9">
    <location>
        <begin position="805"/>
        <end position="825"/>
    </location>
</feature>
<reference evidence="10 11" key="1">
    <citation type="submission" date="2011-10" db="EMBL/GenBank/DDBJ databases">
        <authorList>
            <person name="Genoscope - CEA"/>
        </authorList>
    </citation>
    <scope>NUCLEOTIDE SEQUENCE [LARGE SCALE GENOMIC DNA]</scope>
    <source>
        <strain evidence="10 11">RCC 1105</strain>
    </source>
</reference>
<dbReference type="PANTHER" id="PTHR33281">
    <property type="entry name" value="UPF0187 PROTEIN YNEE"/>
    <property type="match status" value="1"/>
</dbReference>
<feature type="compositionally biased region" description="Polar residues" evidence="8">
    <location>
        <begin position="1392"/>
        <end position="1401"/>
    </location>
</feature>
<feature type="transmembrane region" description="Helical" evidence="9">
    <location>
        <begin position="46"/>
        <end position="66"/>
    </location>
</feature>
<keyword evidence="7 9" id="KW-0472">Membrane</keyword>
<evidence type="ECO:0000256" key="9">
    <source>
        <dbReference type="SAM" id="Phobius"/>
    </source>
</evidence>
<dbReference type="KEGG" id="bpg:Bathy08g02330"/>
<evidence type="ECO:0000256" key="1">
    <source>
        <dbReference type="ARBA" id="ARBA00004651"/>
    </source>
</evidence>
<evidence type="ECO:0000256" key="4">
    <source>
        <dbReference type="ARBA" id="ARBA00022692"/>
    </source>
</evidence>
<dbReference type="GeneID" id="19014212"/>
<evidence type="ECO:0000256" key="6">
    <source>
        <dbReference type="ARBA" id="ARBA00023065"/>
    </source>
</evidence>
<dbReference type="OrthoDB" id="497443at2759"/>
<dbReference type="Pfam" id="PF25539">
    <property type="entry name" value="Bestrophin_2"/>
    <property type="match status" value="7"/>
</dbReference>
<evidence type="ECO:0000256" key="2">
    <source>
        <dbReference type="ARBA" id="ARBA00022448"/>
    </source>
</evidence>